<feature type="domain" description="AAA+ ATPase" evidence="2">
    <location>
        <begin position="111"/>
        <end position="255"/>
    </location>
</feature>
<dbReference type="Pfam" id="PF13424">
    <property type="entry name" value="TPR_12"/>
    <property type="match status" value="1"/>
</dbReference>
<dbReference type="Gene3D" id="1.25.40.10">
    <property type="entry name" value="Tetratricopeptide repeat domain"/>
    <property type="match status" value="2"/>
</dbReference>
<gene>
    <name evidence="3" type="ORF">IQ247_27055</name>
</gene>
<dbReference type="AlphaFoldDB" id="A0A8J7K4H3"/>
<proteinExistence type="predicted"/>
<dbReference type="SMART" id="SM00028">
    <property type="entry name" value="TPR"/>
    <property type="match status" value="4"/>
</dbReference>
<dbReference type="InterPro" id="IPR036388">
    <property type="entry name" value="WH-like_DNA-bd_sf"/>
</dbReference>
<dbReference type="Pfam" id="PF13401">
    <property type="entry name" value="AAA_22"/>
    <property type="match status" value="1"/>
</dbReference>
<evidence type="ECO:0000313" key="3">
    <source>
        <dbReference type="EMBL" id="MBE9216277.1"/>
    </source>
</evidence>
<name>A0A8J7K4H3_9CYAN</name>
<dbReference type="SUPFAM" id="SSF46894">
    <property type="entry name" value="C-terminal effector domain of the bipartite response regulators"/>
    <property type="match status" value="1"/>
</dbReference>
<feature type="repeat" description="TPR" evidence="1">
    <location>
        <begin position="711"/>
        <end position="744"/>
    </location>
</feature>
<dbReference type="InterPro" id="IPR011990">
    <property type="entry name" value="TPR-like_helical_dom_sf"/>
</dbReference>
<dbReference type="Pfam" id="PF13181">
    <property type="entry name" value="TPR_8"/>
    <property type="match status" value="1"/>
</dbReference>
<dbReference type="GO" id="GO:0003677">
    <property type="term" value="F:DNA binding"/>
    <property type="evidence" value="ECO:0007669"/>
    <property type="project" value="InterPro"/>
</dbReference>
<dbReference type="InterPro" id="IPR003593">
    <property type="entry name" value="AAA+_ATPase"/>
</dbReference>
<dbReference type="EMBL" id="JADEWL010000152">
    <property type="protein sequence ID" value="MBE9216277.1"/>
    <property type="molecule type" value="Genomic_DNA"/>
</dbReference>
<keyword evidence="1" id="KW-0802">TPR repeat</keyword>
<dbReference type="PRINTS" id="PR00364">
    <property type="entry name" value="DISEASERSIST"/>
</dbReference>
<evidence type="ECO:0000313" key="4">
    <source>
        <dbReference type="Proteomes" id="UP000620559"/>
    </source>
</evidence>
<dbReference type="InterPro" id="IPR027417">
    <property type="entry name" value="P-loop_NTPase"/>
</dbReference>
<dbReference type="PROSITE" id="PS50005">
    <property type="entry name" value="TPR"/>
    <property type="match status" value="1"/>
</dbReference>
<reference evidence="3" key="1">
    <citation type="submission" date="2020-10" db="EMBL/GenBank/DDBJ databases">
        <authorList>
            <person name="Castelo-Branco R."/>
            <person name="Eusebio N."/>
            <person name="Adriana R."/>
            <person name="Vieira A."/>
            <person name="Brugerolle De Fraissinette N."/>
            <person name="Rezende De Castro R."/>
            <person name="Schneider M.P."/>
            <person name="Vasconcelos V."/>
            <person name="Leao P.N."/>
        </authorList>
    </citation>
    <scope>NUCLEOTIDE SEQUENCE</scope>
    <source>
        <strain evidence="3">LEGE 06105</strain>
    </source>
</reference>
<dbReference type="InterPro" id="IPR049945">
    <property type="entry name" value="AAA_22"/>
</dbReference>
<evidence type="ECO:0000259" key="2">
    <source>
        <dbReference type="SMART" id="SM00382"/>
    </source>
</evidence>
<evidence type="ECO:0000256" key="1">
    <source>
        <dbReference type="PROSITE-ProRule" id="PRU00339"/>
    </source>
</evidence>
<protein>
    <submittedName>
        <fullName evidence="3">Tetratricopeptide repeat protein</fullName>
    </submittedName>
</protein>
<dbReference type="SMART" id="SM00382">
    <property type="entry name" value="AAA"/>
    <property type="match status" value="1"/>
</dbReference>
<dbReference type="SUPFAM" id="SSF48452">
    <property type="entry name" value="TPR-like"/>
    <property type="match status" value="2"/>
</dbReference>
<dbReference type="GO" id="GO:0006355">
    <property type="term" value="P:regulation of DNA-templated transcription"/>
    <property type="evidence" value="ECO:0007669"/>
    <property type="project" value="InterPro"/>
</dbReference>
<dbReference type="Gene3D" id="1.10.10.10">
    <property type="entry name" value="Winged helix-like DNA-binding domain superfamily/Winged helix DNA-binding domain"/>
    <property type="match status" value="1"/>
</dbReference>
<dbReference type="InterPro" id="IPR016032">
    <property type="entry name" value="Sig_transdc_resp-reg_C-effctor"/>
</dbReference>
<dbReference type="Proteomes" id="UP000620559">
    <property type="component" value="Unassembled WGS sequence"/>
</dbReference>
<dbReference type="SUPFAM" id="SSF52540">
    <property type="entry name" value="P-loop containing nucleoside triphosphate hydrolases"/>
    <property type="match status" value="1"/>
</dbReference>
<organism evidence="3 4">
    <name type="scientific">Plectonema cf. radiosum LEGE 06105</name>
    <dbReference type="NCBI Taxonomy" id="945769"/>
    <lineage>
        <taxon>Bacteria</taxon>
        <taxon>Bacillati</taxon>
        <taxon>Cyanobacteriota</taxon>
        <taxon>Cyanophyceae</taxon>
        <taxon>Oscillatoriophycideae</taxon>
        <taxon>Oscillatoriales</taxon>
        <taxon>Microcoleaceae</taxon>
        <taxon>Plectonema</taxon>
    </lineage>
</organism>
<sequence length="759" mass="88379">MMNQTEFTTIYNKLGDKCRQVVKLKLINKPNKEIAQDLGIKTEATVRKHLETAYKKFSVTSEDKRGNWAELQMLFMQFMPELIPQIPVEFQPKWVGRTADIAKLLSWNTQDYRILMIVGEGGVGKTTLAEKFLNQCDFDKRLDIKIALEQQNLESAEKLVQYWLQQDFGEDIPRDFNKALKLLGEKLRQSKVVVFIDNLETALHNGLFLDNYRDYVELLRVLTDSRNQGFTLITSRERLKEPNIRDIQTQVLSGLTLSDWQLYFGQSQQEDTTALQKMHELYNGNAYAMKLLYSEIQNQYDGNIQEFWQQNSQELKNIEPFRFLVDNQLNRLNTHSQKAYDLLCRLAACRYQQIEWLPDSCVKCLLWDVPIEQQQGITRRLYDCSLVQFAHGKYQMHPGIRTAALTRLKSSPQWVQTHRAIAQYWFNSNEQIQTSQQGLQVLEAYHHFTTIQDYDSAWDVLRRRAISALPEELFLYFLSWGFIREIKQLAQTLLSKVSSDREASLYRCLGDCHAYLLEDGIETAISYHHQAQTSAKQSGDIWTEFNSYSDMGLCYYIAGEYELGLKTYQTKLELAQLQQSPIIQARENSSWCEVALLHSSLGQVEETVNAIQSTGDYLQHPQDFVPPWQACWDLNMTALALRNTGNYTQAVETLESVISLAQTFNFTQDRARCWSTLGDIYRQMQRKEKSFYYQNLAIEFFTKVGAKYELGESYYYLGQLYGEKKELNKAKEHYQQAVAIFEQMKTPLQLNKVLACMDN</sequence>
<dbReference type="GO" id="GO:0016887">
    <property type="term" value="F:ATP hydrolysis activity"/>
    <property type="evidence" value="ECO:0007669"/>
    <property type="project" value="InterPro"/>
</dbReference>
<dbReference type="Gene3D" id="3.40.50.300">
    <property type="entry name" value="P-loop containing nucleotide triphosphate hydrolases"/>
    <property type="match status" value="1"/>
</dbReference>
<dbReference type="PANTHER" id="PTHR10098">
    <property type="entry name" value="RAPSYN-RELATED"/>
    <property type="match status" value="1"/>
</dbReference>
<keyword evidence="4" id="KW-1185">Reference proteome</keyword>
<dbReference type="InterPro" id="IPR019734">
    <property type="entry name" value="TPR_rpt"/>
</dbReference>
<dbReference type="RefSeq" id="WP_193924750.1">
    <property type="nucleotide sequence ID" value="NZ_JADEWL010000152.1"/>
</dbReference>
<accession>A0A8J7K4H3</accession>
<comment type="caution">
    <text evidence="3">The sequence shown here is derived from an EMBL/GenBank/DDBJ whole genome shotgun (WGS) entry which is preliminary data.</text>
</comment>